<dbReference type="EMBL" id="MU004242">
    <property type="protein sequence ID" value="KAF2664740.1"/>
    <property type="molecule type" value="Genomic_DNA"/>
</dbReference>
<accession>A0A6A6TYF4</accession>
<dbReference type="Pfam" id="PF16010">
    <property type="entry name" value="CDH-cyt"/>
    <property type="match status" value="1"/>
</dbReference>
<evidence type="ECO:0000256" key="2">
    <source>
        <dbReference type="SAM" id="SignalP"/>
    </source>
</evidence>
<feature type="compositionally biased region" description="Gly residues" evidence="1">
    <location>
        <begin position="318"/>
        <end position="331"/>
    </location>
</feature>
<dbReference type="OrthoDB" id="413885at2759"/>
<dbReference type="Gene3D" id="2.60.40.1210">
    <property type="entry name" value="Cellobiose dehydrogenase, cytochrome domain"/>
    <property type="match status" value="1"/>
</dbReference>
<name>A0A6A6TYF4_9PEZI</name>
<feature type="chain" id="PRO_5025362693" description="Cellobiose dehydrogenase-like cytochrome domain-containing protein" evidence="2">
    <location>
        <begin position="19"/>
        <end position="388"/>
    </location>
</feature>
<evidence type="ECO:0000313" key="5">
    <source>
        <dbReference type="Proteomes" id="UP000799302"/>
    </source>
</evidence>
<keyword evidence="2" id="KW-0732">Signal</keyword>
<dbReference type="Proteomes" id="UP000799302">
    <property type="component" value="Unassembled WGS sequence"/>
</dbReference>
<feature type="compositionally biased region" description="Low complexity" evidence="1">
    <location>
        <begin position="332"/>
        <end position="346"/>
    </location>
</feature>
<evidence type="ECO:0000259" key="3">
    <source>
        <dbReference type="Pfam" id="PF16010"/>
    </source>
</evidence>
<feature type="compositionally biased region" description="Low complexity" evidence="1">
    <location>
        <begin position="273"/>
        <end position="306"/>
    </location>
</feature>
<feature type="domain" description="Cellobiose dehydrogenase-like cytochrome" evidence="3">
    <location>
        <begin position="31"/>
        <end position="223"/>
    </location>
</feature>
<dbReference type="AlphaFoldDB" id="A0A6A6TYF4"/>
<reference evidence="4" key="1">
    <citation type="journal article" date="2020" name="Stud. Mycol.">
        <title>101 Dothideomycetes genomes: a test case for predicting lifestyles and emergence of pathogens.</title>
        <authorList>
            <person name="Haridas S."/>
            <person name="Albert R."/>
            <person name="Binder M."/>
            <person name="Bloem J."/>
            <person name="Labutti K."/>
            <person name="Salamov A."/>
            <person name="Andreopoulos B."/>
            <person name="Baker S."/>
            <person name="Barry K."/>
            <person name="Bills G."/>
            <person name="Bluhm B."/>
            <person name="Cannon C."/>
            <person name="Castanera R."/>
            <person name="Culley D."/>
            <person name="Daum C."/>
            <person name="Ezra D."/>
            <person name="Gonzalez J."/>
            <person name="Henrissat B."/>
            <person name="Kuo A."/>
            <person name="Liang C."/>
            <person name="Lipzen A."/>
            <person name="Lutzoni F."/>
            <person name="Magnuson J."/>
            <person name="Mondo S."/>
            <person name="Nolan M."/>
            <person name="Ohm R."/>
            <person name="Pangilinan J."/>
            <person name="Park H.-J."/>
            <person name="Ramirez L."/>
            <person name="Alfaro M."/>
            <person name="Sun H."/>
            <person name="Tritt A."/>
            <person name="Yoshinaga Y."/>
            <person name="Zwiers L.-H."/>
            <person name="Turgeon B."/>
            <person name="Goodwin S."/>
            <person name="Spatafora J."/>
            <person name="Crous P."/>
            <person name="Grigoriev I."/>
        </authorList>
    </citation>
    <scope>NUCLEOTIDE SEQUENCE</scope>
    <source>
        <strain evidence="4">CBS 115976</strain>
    </source>
</reference>
<feature type="signal peptide" evidence="2">
    <location>
        <begin position="1"/>
        <end position="18"/>
    </location>
</feature>
<organism evidence="4 5">
    <name type="scientific">Microthyrium microscopicum</name>
    <dbReference type="NCBI Taxonomy" id="703497"/>
    <lineage>
        <taxon>Eukaryota</taxon>
        <taxon>Fungi</taxon>
        <taxon>Dikarya</taxon>
        <taxon>Ascomycota</taxon>
        <taxon>Pezizomycotina</taxon>
        <taxon>Dothideomycetes</taxon>
        <taxon>Dothideomycetes incertae sedis</taxon>
        <taxon>Microthyriales</taxon>
        <taxon>Microthyriaceae</taxon>
        <taxon>Microthyrium</taxon>
    </lineage>
</organism>
<evidence type="ECO:0000313" key="4">
    <source>
        <dbReference type="EMBL" id="KAF2664740.1"/>
    </source>
</evidence>
<dbReference type="SUPFAM" id="SSF49344">
    <property type="entry name" value="CBD9-like"/>
    <property type="match status" value="1"/>
</dbReference>
<evidence type="ECO:0000256" key="1">
    <source>
        <dbReference type="SAM" id="MobiDB-lite"/>
    </source>
</evidence>
<dbReference type="CDD" id="cd09630">
    <property type="entry name" value="CDH_like_cytochrome"/>
    <property type="match status" value="1"/>
</dbReference>
<proteinExistence type="predicted"/>
<protein>
    <recommendedName>
        <fullName evidence="3">Cellobiose dehydrogenase-like cytochrome domain-containing protein</fullName>
    </recommendedName>
</protein>
<dbReference type="InterPro" id="IPR015920">
    <property type="entry name" value="Cellobiose_DH-like_cyt"/>
</dbReference>
<sequence>MYSSLLFGSLWAALSAFAQDDAAPVDITSSFTEPNTGIQLQVSAPHGTSGMKFGIALPKTGGKSFIGFFSGSAESAPWAGASLGGPVMLGNLLAVAFPYNSVNKVKSDACKIPIGDVRTATGYTNDDVQVYKGEGAAKVVNKPIKKGTFAKGSDWQYMFLCENCMVNSSLVFDQKEQRVQIGYVAGPAAPSAHFYGARLVEHTGRAALSFGLNITASKSDKFDEWAKLAEAPSADCAPTPEQEEALKPKPPAPITDEPAQPSGPQGPMPWEIQASATEAPTEAATSAPAAAGTASVSTSAPSAPTQAPSPPGAAPFGGAMGAKSGGKGGSKGARSNRGGNKSGNRGQLPKNYGKGSSMRGAPKSGSNGQFNGFPKGSFPQAGGKGFGH</sequence>
<keyword evidence="5" id="KW-1185">Reference proteome</keyword>
<feature type="region of interest" description="Disordered" evidence="1">
    <location>
        <begin position="231"/>
        <end position="388"/>
    </location>
</feature>
<gene>
    <name evidence="4" type="ORF">BT63DRAFT_460232</name>
</gene>